<name>A0ACB0JU54_TRIPR</name>
<reference evidence="1" key="1">
    <citation type="submission" date="2023-10" db="EMBL/GenBank/DDBJ databases">
        <authorList>
            <person name="Rodriguez Cubillos JULIANA M."/>
            <person name="De Vega J."/>
        </authorList>
    </citation>
    <scope>NUCLEOTIDE SEQUENCE</scope>
</reference>
<comment type="caution">
    <text evidence="1">The sequence shown here is derived from an EMBL/GenBank/DDBJ whole genome shotgun (WGS) entry which is preliminary data.</text>
</comment>
<dbReference type="EMBL" id="CASHSV030000109">
    <property type="protein sequence ID" value="CAJ2647125.1"/>
    <property type="molecule type" value="Genomic_DNA"/>
</dbReference>
<organism evidence="1 2">
    <name type="scientific">Trifolium pratense</name>
    <name type="common">Red clover</name>
    <dbReference type="NCBI Taxonomy" id="57577"/>
    <lineage>
        <taxon>Eukaryota</taxon>
        <taxon>Viridiplantae</taxon>
        <taxon>Streptophyta</taxon>
        <taxon>Embryophyta</taxon>
        <taxon>Tracheophyta</taxon>
        <taxon>Spermatophyta</taxon>
        <taxon>Magnoliopsida</taxon>
        <taxon>eudicotyledons</taxon>
        <taxon>Gunneridae</taxon>
        <taxon>Pentapetalae</taxon>
        <taxon>rosids</taxon>
        <taxon>fabids</taxon>
        <taxon>Fabales</taxon>
        <taxon>Fabaceae</taxon>
        <taxon>Papilionoideae</taxon>
        <taxon>50 kb inversion clade</taxon>
        <taxon>NPAAA clade</taxon>
        <taxon>Hologalegina</taxon>
        <taxon>IRL clade</taxon>
        <taxon>Trifolieae</taxon>
        <taxon>Trifolium</taxon>
    </lineage>
</organism>
<evidence type="ECO:0000313" key="2">
    <source>
        <dbReference type="Proteomes" id="UP001177021"/>
    </source>
</evidence>
<dbReference type="Proteomes" id="UP001177021">
    <property type="component" value="Unassembled WGS sequence"/>
</dbReference>
<proteinExistence type="predicted"/>
<keyword evidence="2" id="KW-1185">Reference proteome</keyword>
<protein>
    <submittedName>
        <fullName evidence="1">Uncharacterized protein</fullName>
    </submittedName>
</protein>
<sequence>MDEAMVSHSISNILQWMNSQEPIPNQYGGTDLNHLENSLKQITDNIKKQKQSHSKWFHMVKDRVIDLNYLMEYLRYSENVGLWHGVNIRMKPTLQYIFTAVELMQLMKNEETKVEEAAVVSNDMDEKTKFAYKVFEKSTMFGRRKEKKEIIDQLLLNMNINSAAVPAVIVIVIVGVPGIGKTKLARFVCEDEQVKANFGLQPIWIDGLQHETVDVESIAKQVTTTDGKRLLLIIDDLRIHIEHDDLQKLQKKLMEAVGCADIAILVTTRSNHVAKNIVATHVLKLQGLNQEESWSLFQHIHGPITSTKKEQSIAELGPELKLENVRDFGGVPLLIVIIAMVMKKHGGGGDEWIPEALQMLKDIYYEDLPTYQKLCFAYCSLFPEDYLIDADRLIQLWTAEAFLLGITPSNNDTIIAEQQFGRACFNDFVPLVFHQVEEENDHLYRMNWLMHKLATLVTAGEENVTVDSMGERVHGRMMRISFNFALDLSWEIPDSVFKKATKLRTILLPYNTNNPRLPHEVKMTTSSCDKIINTFKYTLRVLDLHDLGIKTVPSSIEEVKYLRYLDLSHNNIEKLPSCIGNLYHLQTLKLSQCHVLKELPKDMGDLSCLNHLDIEGCLRLTHMPIGINKLTSLQTLSLFVASRKHVTGGLRSLTDLNNLRGHLEISHLEQVKFSSSKEAAKDEFLKNKQHLEFMTLRWNHGEDNVKEESDVNDKDKKSLECLQPHPNLKVLFIVGYNGHTLSNWLSSLQCLVKFTLSNCPKCQFLPPMDQLPHLKVLQLWRLDSMEFIANNNQAGSSTPIFFPSLKELTISDCPNLKSWWENEISENDRPSFSSISKINIQYCPQLACMPLYPSLDEELVLVESNFGSMRDTMHHADNTEGAETSNSHSQPFSKLKSMVIERFEHSPPERWLTNFISLEELHIRDCSNFKSLPQGFKSLISLLSLSIERCEELVLDVDKSGTEWEGLKNLSSLTLRGIPKLKSLPWGVENVKSLKDLRIYDCHGLTSLPESISNLTSLGKLVISECRSLDSLPKGMENMKSLHTLNIMDCPLLLPRCQPNTGDDWPQIAHIKNKLVKKTPQEGF</sequence>
<evidence type="ECO:0000313" key="1">
    <source>
        <dbReference type="EMBL" id="CAJ2647125.1"/>
    </source>
</evidence>
<gene>
    <name evidence="1" type="ORF">MILVUS5_LOCUS15707</name>
</gene>
<accession>A0ACB0JU54</accession>